<evidence type="ECO:0000313" key="2">
    <source>
        <dbReference type="EMBL" id="CAL8100719.1"/>
    </source>
</evidence>
<accession>A0ABP1QIA2</accession>
<name>A0ABP1QIA2_9HEXA</name>
<keyword evidence="3" id="KW-1185">Reference proteome</keyword>
<feature type="compositionally biased region" description="Polar residues" evidence="1">
    <location>
        <begin position="432"/>
        <end position="453"/>
    </location>
</feature>
<feature type="compositionally biased region" description="Low complexity" evidence="1">
    <location>
        <begin position="191"/>
        <end position="201"/>
    </location>
</feature>
<organism evidence="2 3">
    <name type="scientific">Orchesella dallaii</name>
    <dbReference type="NCBI Taxonomy" id="48710"/>
    <lineage>
        <taxon>Eukaryota</taxon>
        <taxon>Metazoa</taxon>
        <taxon>Ecdysozoa</taxon>
        <taxon>Arthropoda</taxon>
        <taxon>Hexapoda</taxon>
        <taxon>Collembola</taxon>
        <taxon>Entomobryomorpha</taxon>
        <taxon>Entomobryoidea</taxon>
        <taxon>Orchesellidae</taxon>
        <taxon>Orchesellinae</taxon>
        <taxon>Orchesella</taxon>
    </lineage>
</organism>
<protein>
    <submittedName>
        <fullName evidence="2">Uncharacterized protein</fullName>
    </submittedName>
</protein>
<feature type="region of interest" description="Disordered" evidence="1">
    <location>
        <begin position="365"/>
        <end position="410"/>
    </location>
</feature>
<comment type="caution">
    <text evidence="2">The sequence shown here is derived from an EMBL/GenBank/DDBJ whole genome shotgun (WGS) entry which is preliminary data.</text>
</comment>
<dbReference type="EMBL" id="CAXLJM020000033">
    <property type="protein sequence ID" value="CAL8100719.1"/>
    <property type="molecule type" value="Genomic_DNA"/>
</dbReference>
<feature type="compositionally biased region" description="Polar residues" evidence="1">
    <location>
        <begin position="45"/>
        <end position="64"/>
    </location>
</feature>
<feature type="compositionally biased region" description="Low complexity" evidence="1">
    <location>
        <begin position="87"/>
        <end position="98"/>
    </location>
</feature>
<feature type="compositionally biased region" description="Basic and acidic residues" evidence="1">
    <location>
        <begin position="382"/>
        <end position="400"/>
    </location>
</feature>
<proteinExistence type="predicted"/>
<feature type="compositionally biased region" description="Basic and acidic residues" evidence="1">
    <location>
        <begin position="65"/>
        <end position="75"/>
    </location>
</feature>
<feature type="region of interest" description="Disordered" evidence="1">
    <location>
        <begin position="431"/>
        <end position="453"/>
    </location>
</feature>
<evidence type="ECO:0000313" key="3">
    <source>
        <dbReference type="Proteomes" id="UP001642540"/>
    </source>
</evidence>
<feature type="region of interest" description="Disordered" evidence="1">
    <location>
        <begin position="34"/>
        <end position="106"/>
    </location>
</feature>
<dbReference type="Proteomes" id="UP001642540">
    <property type="component" value="Unassembled WGS sequence"/>
</dbReference>
<gene>
    <name evidence="2" type="ORF">ODALV1_LOCUS10613</name>
</gene>
<feature type="region of interest" description="Disordered" evidence="1">
    <location>
        <begin position="188"/>
        <end position="216"/>
    </location>
</feature>
<sequence>MWDSAKKPIKIRSVLQPNGMRHYILNEEQEEIYASSHKRLHSRPSRSSGRIDNQKTGQQQQNTYDRSRGANDYSDKNSLSKSREPFLSSSSTALPHSLSRNDSEEKKLFDNEEGDFLGIAGSKICNSKKHKSKSHYSRNFHNFPQSLKEDSLLQLQKDMEIGTDPHSSVDILDLVPVKKSASKKLIKGEINESGSGSGESETPQNHRKEANAYENGKQSTTLCSRIMTWIDLEVKRNAQKGKSPRTFPFVSADLNIETELSLPYDISALKTSVALLSSDSSSSEDSNSCSISQFSSTSSSEVHLPKLVPCWRKEVIGSTQIKVKKSVRIAEDLPRWGKMKRRFGKSRSMSLNELYDDDELTLSSSTHKKLSDTKGKGNRKPYSSERDISRERRDELWDGKEDTEEKETDSMVVCDKKLFASGRVQVHIFLPQTDSTLQENSDNLSQRSGDSSS</sequence>
<evidence type="ECO:0000256" key="1">
    <source>
        <dbReference type="SAM" id="MobiDB-lite"/>
    </source>
</evidence>
<reference evidence="2 3" key="1">
    <citation type="submission" date="2024-08" db="EMBL/GenBank/DDBJ databases">
        <authorList>
            <person name="Cucini C."/>
            <person name="Frati F."/>
        </authorList>
    </citation>
    <scope>NUCLEOTIDE SEQUENCE [LARGE SCALE GENOMIC DNA]</scope>
</reference>